<evidence type="ECO:0000256" key="1">
    <source>
        <dbReference type="ARBA" id="ARBA00005805"/>
    </source>
</evidence>
<dbReference type="GO" id="GO:0005930">
    <property type="term" value="C:axoneme"/>
    <property type="evidence" value="ECO:0007669"/>
    <property type="project" value="InterPro"/>
</dbReference>
<organism evidence="6">
    <name type="scientific">Schistocephalus solidus</name>
    <name type="common">Tapeworm</name>
    <dbReference type="NCBI Taxonomy" id="70667"/>
    <lineage>
        <taxon>Eukaryota</taxon>
        <taxon>Metazoa</taxon>
        <taxon>Spiralia</taxon>
        <taxon>Lophotrochozoa</taxon>
        <taxon>Platyhelminthes</taxon>
        <taxon>Cestoda</taxon>
        <taxon>Eucestoda</taxon>
        <taxon>Diphyllobothriidea</taxon>
        <taxon>Diphyllobothriidae</taxon>
        <taxon>Schistocephalus</taxon>
    </lineage>
</organism>
<evidence type="ECO:0000256" key="2">
    <source>
        <dbReference type="ARBA" id="ARBA00016725"/>
    </source>
</evidence>
<dbReference type="InterPro" id="IPR033290">
    <property type="entry name" value="CCDC39"/>
</dbReference>
<feature type="coiled-coil region" evidence="5">
    <location>
        <begin position="4"/>
        <end position="141"/>
    </location>
</feature>
<dbReference type="GO" id="GO:0060287">
    <property type="term" value="P:epithelial cilium movement involved in determination of left/right asymmetry"/>
    <property type="evidence" value="ECO:0007669"/>
    <property type="project" value="TreeGrafter"/>
</dbReference>
<evidence type="ECO:0000256" key="4">
    <source>
        <dbReference type="ARBA" id="ARBA00045182"/>
    </source>
</evidence>
<proteinExistence type="inferred from homology"/>
<dbReference type="WBParaSite" id="SSLN_0002066101-mRNA-1">
    <property type="protein sequence ID" value="SSLN_0002066101-mRNA-1"/>
    <property type="gene ID" value="SSLN_0002066101"/>
</dbReference>
<evidence type="ECO:0000256" key="5">
    <source>
        <dbReference type="SAM" id="Coils"/>
    </source>
</evidence>
<name>A0A183TTX2_SCHSO</name>
<keyword evidence="3 5" id="KW-0175">Coiled coil</keyword>
<comment type="function">
    <text evidence="4">Required for assembly of dynein regulatory complex (DRC) and inner dynein arm (IDA) complexes, which are responsible for ciliary beat regulation, thereby playing a central role in motility in cilia and flagella. Probably acts together with CCDC40 to form a molecular ruler that determines the 96 nanometer (nm) repeat length and arrangements of components in cilia and flagella. Not required for outer dynein arm complexes assembly.</text>
</comment>
<dbReference type="PANTHER" id="PTHR18962:SF0">
    <property type="entry name" value="COILED-COIL DOMAIN-CONTAINING PROTEIN 39"/>
    <property type="match status" value="1"/>
</dbReference>
<sequence>LTKHEELRSKGDELDKAVRTAEEELRALENTVLVMVSLNESARGFVSSTTNPQFEEEKKKLREILEESEKVMKQARENRRVFRASVLRFTVEISTLDDEARRLDENAAAHELELMRMTEKNAELEERLNRAERNLTMAMDKVTQSKPKAQLDISVVWLLSNCFLLLLFSP</sequence>
<comment type="similarity">
    <text evidence="1">Belongs to the CCDC39 family.</text>
</comment>
<accession>A0A183TTX2</accession>
<dbReference type="PANTHER" id="PTHR18962">
    <property type="entry name" value="COILED-COIL DOMAIN-CONTAINING PROTEIN 39"/>
    <property type="match status" value="1"/>
</dbReference>
<evidence type="ECO:0000256" key="3">
    <source>
        <dbReference type="ARBA" id="ARBA00023054"/>
    </source>
</evidence>
<dbReference type="GO" id="GO:0060285">
    <property type="term" value="P:cilium-dependent cell motility"/>
    <property type="evidence" value="ECO:0007669"/>
    <property type="project" value="TreeGrafter"/>
</dbReference>
<evidence type="ECO:0000313" key="6">
    <source>
        <dbReference type="WBParaSite" id="SSLN_0002066101-mRNA-1"/>
    </source>
</evidence>
<dbReference type="GO" id="GO:0036159">
    <property type="term" value="P:inner dynein arm assembly"/>
    <property type="evidence" value="ECO:0007669"/>
    <property type="project" value="InterPro"/>
</dbReference>
<reference evidence="6" key="1">
    <citation type="submission" date="2016-06" db="UniProtKB">
        <authorList>
            <consortium name="WormBaseParasite"/>
        </authorList>
    </citation>
    <scope>IDENTIFICATION</scope>
</reference>
<dbReference type="GO" id="GO:0005576">
    <property type="term" value="C:extracellular region"/>
    <property type="evidence" value="ECO:0007669"/>
    <property type="project" value="GOC"/>
</dbReference>
<protein>
    <recommendedName>
        <fullName evidence="2">Coiled-coil domain-containing protein 39</fullName>
    </recommendedName>
</protein>
<dbReference type="Pfam" id="PF24161">
    <property type="entry name" value="CCDC39"/>
    <property type="match status" value="1"/>
</dbReference>
<dbReference type="AlphaFoldDB" id="A0A183TTX2"/>